<feature type="transmembrane region" description="Helical" evidence="2">
    <location>
        <begin position="228"/>
        <end position="248"/>
    </location>
</feature>
<evidence type="ECO:0000313" key="5">
    <source>
        <dbReference type="Proteomes" id="UP000441772"/>
    </source>
</evidence>
<feature type="region of interest" description="Disordered" evidence="1">
    <location>
        <begin position="497"/>
        <end position="521"/>
    </location>
</feature>
<dbReference type="Pfam" id="PF01757">
    <property type="entry name" value="Acyl_transf_3"/>
    <property type="match status" value="1"/>
</dbReference>
<dbReference type="InterPro" id="IPR002656">
    <property type="entry name" value="Acyl_transf_3_dom"/>
</dbReference>
<dbReference type="Proteomes" id="UP000441772">
    <property type="component" value="Unassembled WGS sequence"/>
</dbReference>
<sequence length="688" mass="73988">MQKAPRYKGLDGIKGFALIAIIWYHLASDSLPGGFVGVDVFFTVSGFLLALSVIREYGRSGRFRLGSFYVRRLARLWPAMAFMVAGSVSLSVFVDHDILVGVPGKSVAALTFTSNWMEIFSGGSYFEAASPQLLRHLWFVALLAQATVILPFIVALLVKLRNIVVQVASSAALAVVSGAAMWLLYNPAADPTRVYFGTDTHCFGLLAGVALAFVVYHRETSGRPVSHLESSAASWAATAALVGIIMLMPHVGQDATAFRGGLQLACVLTVVLIYGSIVEGSWMDSLFGWHPLSLLGKYSYGMYLWHWPLFLIIQLMLPAWRGSGIWLIQLLTLVFSALLTALSWWMVERPVAAWIGARRKGAATAAPSRRPSRRGGAHSAPRRGPRVAGSAGAAAVLARQGQPYAAADSIPPSVPAVVGLPTPPPAPRLNEPHLSPAAVKTMNRIRLAVTVPVVILVVVGFVMGVAQAPAKTQVQIMLEKNQGELTQQATKRKLDAKAAAEAKKRAEEEKKRREEARAKAEKMTGENVTVIGDSVTVGASPALQKALPGVVVDAQVSRSVVVATGIIEQMKAQGTLRKYVVISLNTNSEASVADYERIAEAAGTGHVLVLVNAYGDRAWIPRSNQAAADYVRSHPADSTLVDWNSAIAQHVEWLSADKIHPVMGGPGDDLYASLVRQALVNWEIDHIQ</sequence>
<organism evidence="4 5">
    <name type="scientific">Bifidobacterium leontopitheci</name>
    <dbReference type="NCBI Taxonomy" id="2650774"/>
    <lineage>
        <taxon>Bacteria</taxon>
        <taxon>Bacillati</taxon>
        <taxon>Actinomycetota</taxon>
        <taxon>Actinomycetes</taxon>
        <taxon>Bifidobacteriales</taxon>
        <taxon>Bifidobacteriaceae</taxon>
        <taxon>Bifidobacterium</taxon>
    </lineage>
</organism>
<feature type="transmembrane region" description="Helical" evidence="2">
    <location>
        <begin position="260"/>
        <end position="282"/>
    </location>
</feature>
<feature type="transmembrane region" description="Helical" evidence="2">
    <location>
        <begin position="447"/>
        <end position="466"/>
    </location>
</feature>
<comment type="caution">
    <text evidence="4">The sequence shown here is derived from an EMBL/GenBank/DDBJ whole genome shotgun (WGS) entry which is preliminary data.</text>
</comment>
<keyword evidence="5" id="KW-1185">Reference proteome</keyword>
<feature type="transmembrane region" description="Helical" evidence="2">
    <location>
        <begin position="75"/>
        <end position="94"/>
    </location>
</feature>
<dbReference type="GO" id="GO:0009103">
    <property type="term" value="P:lipopolysaccharide biosynthetic process"/>
    <property type="evidence" value="ECO:0007669"/>
    <property type="project" value="TreeGrafter"/>
</dbReference>
<feature type="transmembrane region" description="Helical" evidence="2">
    <location>
        <begin position="34"/>
        <end position="54"/>
    </location>
</feature>
<dbReference type="AlphaFoldDB" id="A0A6I1GHT1"/>
<dbReference type="GO" id="GO:0016020">
    <property type="term" value="C:membrane"/>
    <property type="evidence" value="ECO:0007669"/>
    <property type="project" value="TreeGrafter"/>
</dbReference>
<dbReference type="GO" id="GO:0016747">
    <property type="term" value="F:acyltransferase activity, transferring groups other than amino-acyl groups"/>
    <property type="evidence" value="ECO:0007669"/>
    <property type="project" value="InterPro"/>
</dbReference>
<evidence type="ECO:0000313" key="4">
    <source>
        <dbReference type="EMBL" id="KAB7791224.1"/>
    </source>
</evidence>
<feature type="transmembrane region" description="Helical" evidence="2">
    <location>
        <begin position="196"/>
        <end position="216"/>
    </location>
</feature>
<feature type="transmembrane region" description="Helical" evidence="2">
    <location>
        <begin position="163"/>
        <end position="184"/>
    </location>
</feature>
<feature type="transmembrane region" description="Helical" evidence="2">
    <location>
        <begin position="12"/>
        <end position="28"/>
    </location>
</feature>
<gene>
    <name evidence="4" type="ORF">F7D09_0177</name>
</gene>
<proteinExistence type="predicted"/>
<dbReference type="EMBL" id="WBVT01000002">
    <property type="protein sequence ID" value="KAB7791224.1"/>
    <property type="molecule type" value="Genomic_DNA"/>
</dbReference>
<feature type="transmembrane region" description="Helical" evidence="2">
    <location>
        <begin position="303"/>
        <end position="320"/>
    </location>
</feature>
<evidence type="ECO:0000256" key="2">
    <source>
        <dbReference type="SAM" id="Phobius"/>
    </source>
</evidence>
<keyword evidence="2" id="KW-0472">Membrane</keyword>
<feature type="transmembrane region" description="Helical" evidence="2">
    <location>
        <begin position="326"/>
        <end position="347"/>
    </location>
</feature>
<keyword evidence="2" id="KW-0812">Transmembrane</keyword>
<dbReference type="RefSeq" id="WP_152233566.1">
    <property type="nucleotide sequence ID" value="NZ_JBHSKZ010000028.1"/>
</dbReference>
<feature type="region of interest" description="Disordered" evidence="1">
    <location>
        <begin position="364"/>
        <end position="387"/>
    </location>
</feature>
<feature type="transmembrane region" description="Helical" evidence="2">
    <location>
        <begin position="137"/>
        <end position="158"/>
    </location>
</feature>
<keyword evidence="4" id="KW-0808">Transferase</keyword>
<dbReference type="PANTHER" id="PTHR23028">
    <property type="entry name" value="ACETYLTRANSFERASE"/>
    <property type="match status" value="1"/>
</dbReference>
<keyword evidence="2" id="KW-1133">Transmembrane helix</keyword>
<name>A0A6I1GHT1_9BIFI</name>
<protein>
    <submittedName>
        <fullName evidence="4">Acyltransferase</fullName>
    </submittedName>
</protein>
<reference evidence="4 5" key="1">
    <citation type="submission" date="2019-09" db="EMBL/GenBank/DDBJ databases">
        <title>Characterization of the phylogenetic diversity of two novel species belonging to the genus Bifidobacterium: Bifidobacterium cebidarum sp. nov. and Bifidobacterium leontopitheci sp. nov.</title>
        <authorList>
            <person name="Lugli G.A."/>
            <person name="Duranti S."/>
            <person name="Milani C."/>
            <person name="Turroni F."/>
            <person name="Ventura M."/>
        </authorList>
    </citation>
    <scope>NUCLEOTIDE SEQUENCE [LARGE SCALE GENOMIC DNA]</scope>
    <source>
        <strain evidence="4 5">LMG 31471</strain>
    </source>
</reference>
<accession>A0A6I1GHT1</accession>
<dbReference type="InterPro" id="IPR050879">
    <property type="entry name" value="Acyltransferase_3"/>
</dbReference>
<dbReference type="SUPFAM" id="SSF52266">
    <property type="entry name" value="SGNH hydrolase"/>
    <property type="match status" value="1"/>
</dbReference>
<evidence type="ECO:0000259" key="3">
    <source>
        <dbReference type="Pfam" id="PF01757"/>
    </source>
</evidence>
<evidence type="ECO:0000256" key="1">
    <source>
        <dbReference type="SAM" id="MobiDB-lite"/>
    </source>
</evidence>
<feature type="compositionally biased region" description="Basic residues" evidence="1">
    <location>
        <begin position="370"/>
        <end position="385"/>
    </location>
</feature>
<keyword evidence="4" id="KW-0012">Acyltransferase</keyword>
<feature type="domain" description="Acyltransferase 3" evidence="3">
    <location>
        <begin position="8"/>
        <end position="344"/>
    </location>
</feature>
<dbReference type="PANTHER" id="PTHR23028:SF53">
    <property type="entry name" value="ACYL_TRANSF_3 DOMAIN-CONTAINING PROTEIN"/>
    <property type="match status" value="1"/>
</dbReference>